<evidence type="ECO:0000256" key="2">
    <source>
        <dbReference type="SAM" id="SignalP"/>
    </source>
</evidence>
<evidence type="ECO:0008006" key="5">
    <source>
        <dbReference type="Google" id="ProtNLM"/>
    </source>
</evidence>
<keyword evidence="1 2" id="KW-0732">Signal</keyword>
<dbReference type="Proteomes" id="UP000024404">
    <property type="component" value="Unassembled WGS sequence"/>
</dbReference>
<evidence type="ECO:0000256" key="1">
    <source>
        <dbReference type="ARBA" id="ARBA00022729"/>
    </source>
</evidence>
<dbReference type="OMA" id="VDITCIN"/>
<proteinExistence type="predicted"/>
<accession>A0A8R1Y037</accession>
<dbReference type="InterPro" id="IPR036438">
    <property type="entry name" value="Insulin-like_sf"/>
</dbReference>
<reference evidence="4" key="1">
    <citation type="submission" date="2013-10" db="EMBL/GenBank/DDBJ databases">
        <title>Genome sequencing of Onchocerca volvulus.</title>
        <authorList>
            <person name="Cotton J."/>
            <person name="Tsai J."/>
            <person name="Stanley E."/>
            <person name="Tracey A."/>
            <person name="Holroyd N."/>
            <person name="Lustigman S."/>
            <person name="Berriman M."/>
        </authorList>
    </citation>
    <scope>NUCLEOTIDE SEQUENCE</scope>
</reference>
<protein>
    <recommendedName>
        <fullName evidence="5">Insulin-like domain-containing protein</fullName>
    </recommendedName>
</protein>
<feature type="chain" id="PRO_5035920024" description="Insulin-like domain-containing protein" evidence="2">
    <location>
        <begin position="23"/>
        <end position="91"/>
    </location>
</feature>
<feature type="signal peptide" evidence="2">
    <location>
        <begin position="1"/>
        <end position="22"/>
    </location>
</feature>
<dbReference type="EnsemblMetazoa" id="OVOC6353.1">
    <property type="protein sequence ID" value="OVOC6353.1"/>
    <property type="gene ID" value="WBGene00243162"/>
</dbReference>
<dbReference type="EMBL" id="CMVM020000171">
    <property type="status" value="NOT_ANNOTATED_CDS"/>
    <property type="molecule type" value="Genomic_DNA"/>
</dbReference>
<reference evidence="3" key="2">
    <citation type="submission" date="2022-06" db="UniProtKB">
        <authorList>
            <consortium name="EnsemblMetazoa"/>
        </authorList>
    </citation>
    <scope>IDENTIFICATION</scope>
</reference>
<evidence type="ECO:0000313" key="3">
    <source>
        <dbReference type="EnsemblMetazoa" id="OVOC6353.1"/>
    </source>
</evidence>
<name>A0A8R1Y037_ONCVO</name>
<dbReference type="AlphaFoldDB" id="A0A8R1Y037"/>
<keyword evidence="4" id="KW-1185">Reference proteome</keyword>
<sequence length="91" mass="10419">MEYRTATTFLLLGIIGIQWSIAEFSTDICIDRVSSLIMSICNGCVQITIPLQYSDSNIETADKKELLHNVAEKCCYKRCFMRYFRSLCCST</sequence>
<evidence type="ECO:0000313" key="4">
    <source>
        <dbReference type="Proteomes" id="UP000024404"/>
    </source>
</evidence>
<dbReference type="SUPFAM" id="SSF56994">
    <property type="entry name" value="Insulin-like"/>
    <property type="match status" value="1"/>
</dbReference>
<organism evidence="3 4">
    <name type="scientific">Onchocerca volvulus</name>
    <dbReference type="NCBI Taxonomy" id="6282"/>
    <lineage>
        <taxon>Eukaryota</taxon>
        <taxon>Metazoa</taxon>
        <taxon>Ecdysozoa</taxon>
        <taxon>Nematoda</taxon>
        <taxon>Chromadorea</taxon>
        <taxon>Rhabditida</taxon>
        <taxon>Spirurina</taxon>
        <taxon>Spiruromorpha</taxon>
        <taxon>Filarioidea</taxon>
        <taxon>Onchocercidae</taxon>
        <taxon>Onchocerca</taxon>
    </lineage>
</organism>